<evidence type="ECO:0000256" key="1">
    <source>
        <dbReference type="ARBA" id="ARBA00008455"/>
    </source>
</evidence>
<dbReference type="STRING" id="52838.A0A4S8ICZ5"/>
<dbReference type="Gene3D" id="3.90.70.10">
    <property type="entry name" value="Cysteine proteinases"/>
    <property type="match status" value="1"/>
</dbReference>
<keyword evidence="3 7" id="KW-0732">Signal</keyword>
<dbReference type="PROSITE" id="PS00640">
    <property type="entry name" value="THIOL_PROTEASE_ASN"/>
    <property type="match status" value="1"/>
</dbReference>
<dbReference type="PRINTS" id="PR00705">
    <property type="entry name" value="PAPAIN"/>
</dbReference>
<dbReference type="PROSITE" id="PS00139">
    <property type="entry name" value="THIOL_PROTEASE_CYS"/>
    <property type="match status" value="1"/>
</dbReference>
<evidence type="ECO:0000256" key="6">
    <source>
        <dbReference type="ARBA" id="ARBA00023157"/>
    </source>
</evidence>
<evidence type="ECO:0000313" key="10">
    <source>
        <dbReference type="EMBL" id="THU45961.1"/>
    </source>
</evidence>
<dbReference type="Proteomes" id="UP000317650">
    <property type="component" value="Chromosome 2"/>
</dbReference>
<dbReference type="InterPro" id="IPR013201">
    <property type="entry name" value="Prot_inhib_I29"/>
</dbReference>
<dbReference type="AlphaFoldDB" id="A0A4S8ICZ5"/>
<feature type="chain" id="PRO_5020920152" evidence="7">
    <location>
        <begin position="23"/>
        <end position="340"/>
    </location>
</feature>
<keyword evidence="4" id="KW-0378">Hydrolase</keyword>
<feature type="domain" description="Peptidase C1A papain C-terminal" evidence="8">
    <location>
        <begin position="125"/>
        <end position="339"/>
    </location>
</feature>
<dbReference type="FunFam" id="3.90.70.10:FF:000023">
    <property type="entry name" value="Senescence-specific cysteine protease SAG39"/>
    <property type="match status" value="1"/>
</dbReference>
<dbReference type="SMART" id="SM00645">
    <property type="entry name" value="Pept_C1"/>
    <property type="match status" value="1"/>
</dbReference>
<organism evidence="10 11">
    <name type="scientific">Musa balbisiana</name>
    <name type="common">Banana</name>
    <dbReference type="NCBI Taxonomy" id="52838"/>
    <lineage>
        <taxon>Eukaryota</taxon>
        <taxon>Viridiplantae</taxon>
        <taxon>Streptophyta</taxon>
        <taxon>Embryophyta</taxon>
        <taxon>Tracheophyta</taxon>
        <taxon>Spermatophyta</taxon>
        <taxon>Magnoliopsida</taxon>
        <taxon>Liliopsida</taxon>
        <taxon>Zingiberales</taxon>
        <taxon>Musaceae</taxon>
        <taxon>Musa</taxon>
    </lineage>
</organism>
<dbReference type="PANTHER" id="PTHR12411">
    <property type="entry name" value="CYSTEINE PROTEASE FAMILY C1-RELATED"/>
    <property type="match status" value="1"/>
</dbReference>
<protein>
    <submittedName>
        <fullName evidence="10">Uncharacterized protein</fullName>
    </submittedName>
</protein>
<dbReference type="GO" id="GO:0008234">
    <property type="term" value="F:cysteine-type peptidase activity"/>
    <property type="evidence" value="ECO:0007669"/>
    <property type="project" value="UniProtKB-KW"/>
</dbReference>
<dbReference type="InterPro" id="IPR025660">
    <property type="entry name" value="Pept_his_AS"/>
</dbReference>
<feature type="signal peptide" evidence="7">
    <location>
        <begin position="1"/>
        <end position="22"/>
    </location>
</feature>
<evidence type="ECO:0000256" key="5">
    <source>
        <dbReference type="ARBA" id="ARBA00022807"/>
    </source>
</evidence>
<dbReference type="CDD" id="cd02248">
    <property type="entry name" value="Peptidase_C1A"/>
    <property type="match status" value="1"/>
</dbReference>
<dbReference type="Pfam" id="PF00112">
    <property type="entry name" value="Peptidase_C1"/>
    <property type="match status" value="1"/>
</dbReference>
<dbReference type="InterPro" id="IPR039417">
    <property type="entry name" value="Peptidase_C1A_papain-like"/>
</dbReference>
<keyword evidence="11" id="KW-1185">Reference proteome</keyword>
<dbReference type="InterPro" id="IPR000169">
    <property type="entry name" value="Pept_cys_AS"/>
</dbReference>
<dbReference type="SUPFAM" id="SSF54001">
    <property type="entry name" value="Cysteine proteinases"/>
    <property type="match status" value="1"/>
</dbReference>
<dbReference type="Pfam" id="PF08246">
    <property type="entry name" value="Inhibitor_I29"/>
    <property type="match status" value="1"/>
</dbReference>
<comment type="similarity">
    <text evidence="1">Belongs to the peptidase C1 family.</text>
</comment>
<dbReference type="InterPro" id="IPR038765">
    <property type="entry name" value="Papain-like_cys_pep_sf"/>
</dbReference>
<evidence type="ECO:0000259" key="8">
    <source>
        <dbReference type="SMART" id="SM00645"/>
    </source>
</evidence>
<dbReference type="InterPro" id="IPR013128">
    <property type="entry name" value="Peptidase_C1A"/>
</dbReference>
<dbReference type="EMBL" id="PYDT01000011">
    <property type="protein sequence ID" value="THU45961.1"/>
    <property type="molecule type" value="Genomic_DNA"/>
</dbReference>
<reference evidence="10 11" key="1">
    <citation type="journal article" date="2019" name="Nat. Plants">
        <title>Genome sequencing of Musa balbisiana reveals subgenome evolution and function divergence in polyploid bananas.</title>
        <authorList>
            <person name="Yao X."/>
        </authorList>
    </citation>
    <scope>NUCLEOTIDE SEQUENCE [LARGE SCALE GENOMIC DNA]</scope>
    <source>
        <strain evidence="11">cv. DH-PKW</strain>
        <tissue evidence="10">Leaves</tissue>
    </source>
</reference>
<comment type="caution">
    <text evidence="10">The sequence shown here is derived from an EMBL/GenBank/DDBJ whole genome shotgun (WGS) entry which is preliminary data.</text>
</comment>
<evidence type="ECO:0000313" key="11">
    <source>
        <dbReference type="Proteomes" id="UP000317650"/>
    </source>
</evidence>
<keyword evidence="5" id="KW-0788">Thiol protease</keyword>
<keyword evidence="6" id="KW-1015">Disulfide bond</keyword>
<dbReference type="InterPro" id="IPR025661">
    <property type="entry name" value="Pept_asp_AS"/>
</dbReference>
<dbReference type="PROSITE" id="PS00639">
    <property type="entry name" value="THIOL_PROTEASE_HIS"/>
    <property type="match status" value="1"/>
</dbReference>
<name>A0A4S8ICZ5_MUSBA</name>
<sequence>MASTFKGSTLVVFFLICALAWGWPAASLGIPDHTILAKFERWMAQYGRTYKSKAEKLYRLGVFTKNMKYVDAFYRSAAAHTYTIGLNQFADLTNEEFVANYTGYRRSNAPNPGTTPFLYENVTRVASTVDWRTRGAVTPVKDQGRCGSCWAFSTVATIDGITKIKTDKLISLSEQALVDCDFSNGACDGGWQDKAFAFVTSNGGITTEANYPYLGYQGICNITMLSDDAASIAGFEYVPVNDEKALMAAVANQPVSVSIEAKGTDFQLYTGGIFSGPCGADLDHAVTAVGYGTWQGTNYWIVKNSWGRLWGEKGYVLMRKDVAAKEGLCGIAMAAYFPTA</sequence>
<evidence type="ECO:0000256" key="7">
    <source>
        <dbReference type="SAM" id="SignalP"/>
    </source>
</evidence>
<dbReference type="GO" id="GO:0006508">
    <property type="term" value="P:proteolysis"/>
    <property type="evidence" value="ECO:0007669"/>
    <property type="project" value="UniProtKB-KW"/>
</dbReference>
<evidence type="ECO:0000256" key="2">
    <source>
        <dbReference type="ARBA" id="ARBA00022670"/>
    </source>
</evidence>
<keyword evidence="2" id="KW-0645">Protease</keyword>
<proteinExistence type="inferred from homology"/>
<accession>A0A4S8ICZ5</accession>
<feature type="domain" description="Cathepsin propeptide inhibitor" evidence="9">
    <location>
        <begin position="39"/>
        <end position="97"/>
    </location>
</feature>
<evidence type="ECO:0000259" key="9">
    <source>
        <dbReference type="SMART" id="SM00848"/>
    </source>
</evidence>
<dbReference type="InterPro" id="IPR000668">
    <property type="entry name" value="Peptidase_C1A_C"/>
</dbReference>
<evidence type="ECO:0000256" key="4">
    <source>
        <dbReference type="ARBA" id="ARBA00022801"/>
    </source>
</evidence>
<evidence type="ECO:0000256" key="3">
    <source>
        <dbReference type="ARBA" id="ARBA00022729"/>
    </source>
</evidence>
<gene>
    <name evidence="10" type="ORF">C4D60_Mb02t23490</name>
</gene>
<dbReference type="SMART" id="SM00848">
    <property type="entry name" value="Inhibitor_I29"/>
    <property type="match status" value="1"/>
</dbReference>